<evidence type="ECO:0000256" key="4">
    <source>
        <dbReference type="ARBA" id="ARBA00022691"/>
    </source>
</evidence>
<feature type="binding site" evidence="5">
    <location>
        <position position="137"/>
    </location>
    <ligand>
        <name>S-adenosyl-L-methionine</name>
        <dbReference type="ChEBI" id="CHEBI:59789"/>
    </ligand>
</feature>
<dbReference type="Pfam" id="PF10294">
    <property type="entry name" value="Methyltransf_16"/>
    <property type="match status" value="1"/>
</dbReference>
<dbReference type="GO" id="GO:0071885">
    <property type="term" value="F:N-terminal protein N-methyltransferase activity"/>
    <property type="evidence" value="ECO:0007669"/>
    <property type="project" value="UniProtKB-UniRule"/>
</dbReference>
<feature type="binding site" evidence="5">
    <location>
        <begin position="82"/>
        <end position="84"/>
    </location>
    <ligand>
        <name>S-adenosyl-L-methionine</name>
        <dbReference type="ChEBI" id="CHEBI:59789"/>
    </ligand>
</feature>
<dbReference type="PANTHER" id="PTHR14614">
    <property type="entry name" value="HEPATOCELLULAR CARCINOMA-ASSOCIATED ANTIGEN"/>
    <property type="match status" value="1"/>
</dbReference>
<comment type="subcellular location">
    <subcellularLocation>
        <location evidence="5">Cytoplasm</location>
    </subcellularLocation>
</comment>
<keyword evidence="7" id="KW-1185">Reference proteome</keyword>
<keyword evidence="3 5" id="KW-0808">Transferase</keyword>
<dbReference type="SUPFAM" id="SSF53335">
    <property type="entry name" value="S-adenosyl-L-methionine-dependent methyltransferases"/>
    <property type="match status" value="1"/>
</dbReference>
<evidence type="ECO:0000256" key="3">
    <source>
        <dbReference type="ARBA" id="ARBA00022679"/>
    </source>
</evidence>
<dbReference type="GO" id="GO:0005737">
    <property type="term" value="C:cytoplasm"/>
    <property type="evidence" value="ECO:0007669"/>
    <property type="project" value="UniProtKB-SubCell"/>
</dbReference>
<comment type="caution">
    <text evidence="6">The sequence shown here is derived from an EMBL/GenBank/DDBJ whole genome shotgun (WGS) entry which is preliminary data.</text>
</comment>
<accession>A0A4Z1NTL2</accession>
<dbReference type="EMBL" id="SNSC02000014">
    <property type="protein sequence ID" value="TID18269.1"/>
    <property type="molecule type" value="Genomic_DNA"/>
</dbReference>
<gene>
    <name evidence="5" type="primary">EFM7</name>
    <name evidence="6" type="ORF">E6O75_ATG06345</name>
</gene>
<dbReference type="STRING" id="86259.A0A4Z1NTL2"/>
<keyword evidence="4 5" id="KW-0949">S-adenosyl-L-methionine</keyword>
<dbReference type="AlphaFoldDB" id="A0A4Z1NTL2"/>
<comment type="function">
    <text evidence="5">S-adenosyl-L-methionine-dependent protein methyltransferase that trimethylates the N-terminal glycine 'Gly-2' of elongation factor 1-alpha, before also catalyzing the mono- and dimethylation of 'Lys-3'.</text>
</comment>
<comment type="similarity">
    <text evidence="5">Belongs to the class I-like SAM-binding methyltransferase superfamily. EFM7 family.</text>
</comment>
<dbReference type="OrthoDB" id="46564at2759"/>
<evidence type="ECO:0000313" key="6">
    <source>
        <dbReference type="EMBL" id="TID18269.1"/>
    </source>
</evidence>
<evidence type="ECO:0000256" key="2">
    <source>
        <dbReference type="ARBA" id="ARBA00022603"/>
    </source>
</evidence>
<dbReference type="EC" id="2.1.1.-" evidence="5"/>
<dbReference type="InterPro" id="IPR019410">
    <property type="entry name" value="Methyltransf_16"/>
</dbReference>
<dbReference type="Proteomes" id="UP000298493">
    <property type="component" value="Unassembled WGS sequence"/>
</dbReference>
<reference evidence="6 7" key="1">
    <citation type="submission" date="2019-04" db="EMBL/GenBank/DDBJ databases">
        <title>High contiguity whole genome sequence and gene annotation resource for two Venturia nashicola isolates.</title>
        <authorList>
            <person name="Prokchorchik M."/>
            <person name="Won K."/>
            <person name="Lee Y."/>
            <person name="Choi E.D."/>
            <person name="Segonzac C."/>
            <person name="Sohn K.H."/>
        </authorList>
    </citation>
    <scope>NUCLEOTIDE SEQUENCE [LARGE SCALE GENOMIC DNA]</scope>
    <source>
        <strain evidence="6 7">PRI2</strain>
    </source>
</reference>
<evidence type="ECO:0000256" key="1">
    <source>
        <dbReference type="ARBA" id="ARBA00022490"/>
    </source>
</evidence>
<feature type="binding site" evidence="5">
    <location>
        <position position="164"/>
    </location>
    <ligand>
        <name>S-adenosyl-L-methionine</name>
        <dbReference type="ChEBI" id="CHEBI:59789"/>
    </ligand>
</feature>
<organism evidence="6 7">
    <name type="scientific">Venturia nashicola</name>
    <dbReference type="NCBI Taxonomy" id="86259"/>
    <lineage>
        <taxon>Eukaryota</taxon>
        <taxon>Fungi</taxon>
        <taxon>Dikarya</taxon>
        <taxon>Ascomycota</taxon>
        <taxon>Pezizomycotina</taxon>
        <taxon>Dothideomycetes</taxon>
        <taxon>Pleosporomycetidae</taxon>
        <taxon>Venturiales</taxon>
        <taxon>Venturiaceae</taxon>
        <taxon>Venturia</taxon>
    </lineage>
</organism>
<keyword evidence="2 5" id="KW-0489">Methyltransferase</keyword>
<dbReference type="Gene3D" id="3.40.50.150">
    <property type="entry name" value="Vaccinia Virus protein VP39"/>
    <property type="match status" value="1"/>
</dbReference>
<sequence>MSDSDEDITTNLFQEPETFFKPAPNPTLATHTLLSGKELKLRLVGHNPLWGHLLWNAGRTISDYLEENASALLSGRNVLELGAGAGLPGIVSAIKGAATVVVTDYPDPDLIQNIAHNINTCDEIMNKSNIIAAGHLWGAPVEHLLALLPDEESRSKKFQTVILADLLFNHSEHAKLIKSVQQTLQHDTNACALVFFTPYRPWLLQKDLAFFDLARDNQLQVKKIMEKVMDKVLFEKDPGVGTHSSILFPALLTSSKDELLRRTVYGYELRWITP</sequence>
<feature type="binding site" evidence="5">
    <location>
        <position position="104"/>
    </location>
    <ligand>
        <name>S-adenosyl-L-methionine</name>
        <dbReference type="ChEBI" id="CHEBI:59789"/>
    </ligand>
</feature>
<dbReference type="InterPro" id="IPR025784">
    <property type="entry name" value="EFM7"/>
</dbReference>
<dbReference type="InterPro" id="IPR029063">
    <property type="entry name" value="SAM-dependent_MTases_sf"/>
</dbReference>
<feature type="binding site" evidence="5">
    <location>
        <position position="55"/>
    </location>
    <ligand>
        <name>S-adenosyl-L-methionine</name>
        <dbReference type="ChEBI" id="CHEBI:59789"/>
    </ligand>
</feature>
<keyword evidence="1 5" id="KW-0963">Cytoplasm</keyword>
<dbReference type="PROSITE" id="PS51560">
    <property type="entry name" value="SAM_MT_NNT1"/>
    <property type="match status" value="1"/>
</dbReference>
<evidence type="ECO:0000313" key="7">
    <source>
        <dbReference type="Proteomes" id="UP000298493"/>
    </source>
</evidence>
<name>A0A4Z1NTL2_9PEZI</name>
<evidence type="ECO:0000256" key="5">
    <source>
        <dbReference type="HAMAP-Rule" id="MF_03223"/>
    </source>
</evidence>
<dbReference type="GO" id="GO:0016279">
    <property type="term" value="F:protein-lysine N-methyltransferase activity"/>
    <property type="evidence" value="ECO:0007669"/>
    <property type="project" value="UniProtKB-UniRule"/>
</dbReference>
<dbReference type="PANTHER" id="PTHR14614:SF10">
    <property type="entry name" value="PROTEIN N-TERMINAL AND LYSINE N-METHYLTRANSFERASE EFM7"/>
    <property type="match status" value="1"/>
</dbReference>
<dbReference type="HAMAP" id="MF_03223">
    <property type="entry name" value="Methyltr_EFM7"/>
    <property type="match status" value="1"/>
</dbReference>
<dbReference type="GO" id="GO:0032259">
    <property type="term" value="P:methylation"/>
    <property type="evidence" value="ECO:0007669"/>
    <property type="project" value="UniProtKB-KW"/>
</dbReference>
<proteinExistence type="inferred from homology"/>
<protein>
    <recommendedName>
        <fullName evidence="5">Protein N-terminal and lysine N-methyltransferase EFM7</fullName>
        <ecNumber evidence="5">2.1.1.-</ecNumber>
    </recommendedName>
    <alternativeName>
        <fullName evidence="5">Elongation factor methyltransferase 7</fullName>
    </alternativeName>
</protein>